<proteinExistence type="predicted"/>
<evidence type="ECO:0000313" key="3">
    <source>
        <dbReference type="Proteomes" id="UP000555564"/>
    </source>
</evidence>
<comment type="caution">
    <text evidence="2">The sequence shown here is derived from an EMBL/GenBank/DDBJ whole genome shotgun (WGS) entry which is preliminary data.</text>
</comment>
<dbReference type="AlphaFoldDB" id="A0A7X0IKD5"/>
<name>A0A7X0IKD5_9ACTN</name>
<dbReference type="EMBL" id="JACHIU010000001">
    <property type="protein sequence ID" value="MBB6476776.1"/>
    <property type="molecule type" value="Genomic_DNA"/>
</dbReference>
<organism evidence="2 3">
    <name type="scientific">Sphaerisporangium rubeum</name>
    <dbReference type="NCBI Taxonomy" id="321317"/>
    <lineage>
        <taxon>Bacteria</taxon>
        <taxon>Bacillati</taxon>
        <taxon>Actinomycetota</taxon>
        <taxon>Actinomycetes</taxon>
        <taxon>Streptosporangiales</taxon>
        <taxon>Streptosporangiaceae</taxon>
        <taxon>Sphaerisporangium</taxon>
    </lineage>
</organism>
<dbReference type="Proteomes" id="UP000555564">
    <property type="component" value="Unassembled WGS sequence"/>
</dbReference>
<accession>A0A7X0IKD5</accession>
<dbReference type="RefSeq" id="WP_184987037.1">
    <property type="nucleotide sequence ID" value="NZ_BAAALO010000021.1"/>
</dbReference>
<keyword evidence="3" id="KW-1185">Reference proteome</keyword>
<gene>
    <name evidence="2" type="ORF">BJ992_006207</name>
</gene>
<sequence length="107" mass="12005">MSGRHRPVQEIGSQGRPVGRHRSGRRPEMVTRRRFDADAIAQAAMLDQLEPGWLVWYGTYFRQFYAVAMSGKVGPLCVTAQSCEALRTQMREAEAAVRVAVRVAVRS</sequence>
<evidence type="ECO:0000313" key="2">
    <source>
        <dbReference type="EMBL" id="MBB6476776.1"/>
    </source>
</evidence>
<reference evidence="2 3" key="1">
    <citation type="submission" date="2020-08" db="EMBL/GenBank/DDBJ databases">
        <title>Sequencing the genomes of 1000 actinobacteria strains.</title>
        <authorList>
            <person name="Klenk H.-P."/>
        </authorList>
    </citation>
    <scope>NUCLEOTIDE SEQUENCE [LARGE SCALE GENOMIC DNA]</scope>
    <source>
        <strain evidence="2 3">DSM 44936</strain>
    </source>
</reference>
<evidence type="ECO:0000256" key="1">
    <source>
        <dbReference type="SAM" id="MobiDB-lite"/>
    </source>
</evidence>
<protein>
    <submittedName>
        <fullName evidence="2">Uncharacterized protein</fullName>
    </submittedName>
</protein>
<feature type="region of interest" description="Disordered" evidence="1">
    <location>
        <begin position="1"/>
        <end position="29"/>
    </location>
</feature>